<dbReference type="EMBL" id="LAZR01068395">
    <property type="protein sequence ID" value="KKK49715.1"/>
    <property type="molecule type" value="Genomic_DNA"/>
</dbReference>
<name>A0A0F8WN65_9ZZZZ</name>
<organism evidence="1">
    <name type="scientific">marine sediment metagenome</name>
    <dbReference type="NCBI Taxonomy" id="412755"/>
    <lineage>
        <taxon>unclassified sequences</taxon>
        <taxon>metagenomes</taxon>
        <taxon>ecological metagenomes</taxon>
    </lineage>
</organism>
<protein>
    <submittedName>
        <fullName evidence="1">Uncharacterized protein</fullName>
    </submittedName>
</protein>
<comment type="caution">
    <text evidence="1">The sequence shown here is derived from an EMBL/GenBank/DDBJ whole genome shotgun (WGS) entry which is preliminary data.</text>
</comment>
<sequence>STGVTFSLPTLASGKNWNRPGAAGLYNVLPRSDASNFKAASWGGTVTFTGNLLAVRIGEGNLTYSETKNRDYILDRGNLDTVRPGDDMPMDVAFDFVWEYITADTASAVPTIEDALKRRGEASAWVTTSSDACEEYCVDLEVHYDPGCGGTNSEVIILPFFRYEKLDHNLKDSQISCTGKCNATEASATRGS</sequence>
<accession>A0A0F8WN65</accession>
<gene>
    <name evidence="1" type="ORF">LCGC14_3132270</name>
</gene>
<reference evidence="1" key="1">
    <citation type="journal article" date="2015" name="Nature">
        <title>Complex archaea that bridge the gap between prokaryotes and eukaryotes.</title>
        <authorList>
            <person name="Spang A."/>
            <person name="Saw J.H."/>
            <person name="Jorgensen S.L."/>
            <person name="Zaremba-Niedzwiedzka K."/>
            <person name="Martijn J."/>
            <person name="Lind A.E."/>
            <person name="van Eijk R."/>
            <person name="Schleper C."/>
            <person name="Guy L."/>
            <person name="Ettema T.J."/>
        </authorList>
    </citation>
    <scope>NUCLEOTIDE SEQUENCE</scope>
</reference>
<evidence type="ECO:0000313" key="1">
    <source>
        <dbReference type="EMBL" id="KKK49715.1"/>
    </source>
</evidence>
<proteinExistence type="predicted"/>
<feature type="non-terminal residue" evidence="1">
    <location>
        <position position="1"/>
    </location>
</feature>
<dbReference type="AlphaFoldDB" id="A0A0F8WN65"/>